<keyword evidence="6" id="KW-0813">Transport</keyword>
<dbReference type="EMBL" id="MCIB01000005">
    <property type="protein sequence ID" value="RKD33516.1"/>
    <property type="molecule type" value="Genomic_DNA"/>
</dbReference>
<reference evidence="9 10" key="1">
    <citation type="submission" date="2016-08" db="EMBL/GenBank/DDBJ databases">
        <title>Novel Firmicutes and Novel Genomes.</title>
        <authorList>
            <person name="Poppleton D.I."/>
            <person name="Gribaldo S."/>
        </authorList>
    </citation>
    <scope>NUCLEOTIDE SEQUENCE [LARGE SCALE GENOMIC DNA]</scope>
    <source>
        <strain evidence="9 10">CTT3</strain>
    </source>
</reference>
<dbReference type="AlphaFoldDB" id="A0A419T826"/>
<evidence type="ECO:0000256" key="3">
    <source>
        <dbReference type="ARBA" id="ARBA00022692"/>
    </source>
</evidence>
<accession>A0A419T826</accession>
<proteinExistence type="inferred from homology"/>
<keyword evidence="4 7" id="KW-1133">Transmembrane helix</keyword>
<protein>
    <recommendedName>
        <fullName evidence="8">MotA/TolQ/ExbB proton channel domain-containing protein</fullName>
    </recommendedName>
</protein>
<keyword evidence="2" id="KW-1003">Cell membrane</keyword>
<keyword evidence="10" id="KW-1185">Reference proteome</keyword>
<feature type="domain" description="MotA/TolQ/ExbB proton channel" evidence="8">
    <location>
        <begin position="72"/>
        <end position="190"/>
    </location>
</feature>
<evidence type="ECO:0000256" key="6">
    <source>
        <dbReference type="RuleBase" id="RU004057"/>
    </source>
</evidence>
<evidence type="ECO:0000256" key="7">
    <source>
        <dbReference type="SAM" id="Phobius"/>
    </source>
</evidence>
<evidence type="ECO:0000313" key="10">
    <source>
        <dbReference type="Proteomes" id="UP000284177"/>
    </source>
</evidence>
<dbReference type="Proteomes" id="UP000284177">
    <property type="component" value="Unassembled WGS sequence"/>
</dbReference>
<keyword evidence="3 7" id="KW-0812">Transmembrane</keyword>
<feature type="transmembrane region" description="Helical" evidence="7">
    <location>
        <begin position="160"/>
        <end position="182"/>
    </location>
</feature>
<dbReference type="GO" id="GO:0005886">
    <property type="term" value="C:plasma membrane"/>
    <property type="evidence" value="ECO:0007669"/>
    <property type="project" value="UniProtKB-SubCell"/>
</dbReference>
<comment type="subcellular location">
    <subcellularLocation>
        <location evidence="1">Cell membrane</location>
        <topology evidence="1">Multi-pass membrane protein</topology>
    </subcellularLocation>
    <subcellularLocation>
        <location evidence="6">Membrane</location>
        <topology evidence="6">Multi-pass membrane protein</topology>
    </subcellularLocation>
</comment>
<evidence type="ECO:0000313" key="9">
    <source>
        <dbReference type="EMBL" id="RKD33516.1"/>
    </source>
</evidence>
<comment type="similarity">
    <text evidence="6">Belongs to the exbB/tolQ family.</text>
</comment>
<evidence type="ECO:0000256" key="5">
    <source>
        <dbReference type="ARBA" id="ARBA00023136"/>
    </source>
</evidence>
<evidence type="ECO:0000259" key="8">
    <source>
        <dbReference type="Pfam" id="PF01618"/>
    </source>
</evidence>
<dbReference type="InterPro" id="IPR002898">
    <property type="entry name" value="MotA_ExbB_proton_chnl"/>
</dbReference>
<evidence type="ECO:0000256" key="4">
    <source>
        <dbReference type="ARBA" id="ARBA00022989"/>
    </source>
</evidence>
<feature type="transmembrane region" description="Helical" evidence="7">
    <location>
        <begin position="106"/>
        <end position="125"/>
    </location>
</feature>
<organism evidence="9 10">
    <name type="scientific">Thermohalobacter berrensis</name>
    <dbReference type="NCBI Taxonomy" id="99594"/>
    <lineage>
        <taxon>Bacteria</taxon>
        <taxon>Bacillati</taxon>
        <taxon>Bacillota</taxon>
        <taxon>Tissierellia</taxon>
        <taxon>Tissierellales</taxon>
        <taxon>Thermohalobacteraceae</taxon>
        <taxon>Thermohalobacter</taxon>
    </lineage>
</organism>
<dbReference type="Pfam" id="PF01618">
    <property type="entry name" value="MotA_ExbB"/>
    <property type="match status" value="1"/>
</dbReference>
<feature type="transmembrane region" description="Helical" evidence="7">
    <location>
        <begin position="12"/>
        <end position="33"/>
    </location>
</feature>
<comment type="caution">
    <text evidence="9">The sequence shown here is derived from an EMBL/GenBank/DDBJ whole genome shotgun (WGS) entry which is preliminary data.</text>
</comment>
<dbReference type="OrthoDB" id="418869at2"/>
<dbReference type="RefSeq" id="WP_120167685.1">
    <property type="nucleotide sequence ID" value="NZ_MCIB01000005.1"/>
</dbReference>
<evidence type="ECO:0000256" key="2">
    <source>
        <dbReference type="ARBA" id="ARBA00022475"/>
    </source>
</evidence>
<sequence length="335" mass="37714">MISLIGKLNPLALTIISVIVVIFISSFVTTIIIRKRYKNISSDLKEGGKDKEGKYNHNILNMIIKDYKGSARENPNEVNTQAIIEKHFNTELRSLQLGERFVKNSVSLMIILGLLGTFYGLTLSIGELVQLLTESGSTEVVNSINSIVGGLIDSVQGMSVAFITSLFGIAAAIVTTIINIIFNIEDEKEALMVEIEEYLDNDIALFYTQNKEKEYSLLNEVLTSNFNMFLDKLDDNLNEIMDTTGKRLLTSSQEAEKSTKALQASIEKFDEALKDFRENTRDFSEFNYNLRTNIQRMNVSFADLTEDLRDFSSVILKEQEAKKELASAIEKLSQK</sequence>
<keyword evidence="5 7" id="KW-0472">Membrane</keyword>
<gene>
    <name evidence="9" type="ORF">BET03_09010</name>
</gene>
<keyword evidence="6" id="KW-0653">Protein transport</keyword>
<name>A0A419T826_9FIRM</name>
<dbReference type="GO" id="GO:0015031">
    <property type="term" value="P:protein transport"/>
    <property type="evidence" value="ECO:0007669"/>
    <property type="project" value="UniProtKB-KW"/>
</dbReference>
<evidence type="ECO:0000256" key="1">
    <source>
        <dbReference type="ARBA" id="ARBA00004651"/>
    </source>
</evidence>